<reference evidence="4 5" key="1">
    <citation type="journal article" date="2013" name="Genome Announc.">
        <title>Draft Genome Sequence of Aeromonas molluscorum Strain 848TT, Isolated from Bivalve Molluscs.</title>
        <authorList>
            <person name="Spataro N."/>
            <person name="Farfan M."/>
            <person name="Albarral V."/>
            <person name="Sanglas A."/>
            <person name="Loren J.G."/>
            <person name="Fuste M.C."/>
            <person name="Bosch E."/>
        </authorList>
    </citation>
    <scope>NUCLEOTIDE SEQUENCE [LARGE SCALE GENOMIC DNA]</scope>
    <source>
        <strain evidence="4 5">848</strain>
    </source>
</reference>
<dbReference type="GO" id="GO:0009279">
    <property type="term" value="C:cell outer membrane"/>
    <property type="evidence" value="ECO:0007669"/>
    <property type="project" value="TreeGrafter"/>
</dbReference>
<evidence type="ECO:0000256" key="1">
    <source>
        <dbReference type="ARBA" id="ARBA00038420"/>
    </source>
</evidence>
<dbReference type="InterPro" id="IPR050570">
    <property type="entry name" value="Cell_wall_metabolism_enzyme"/>
</dbReference>
<dbReference type="PANTHER" id="PTHR21666">
    <property type="entry name" value="PEPTIDASE-RELATED"/>
    <property type="match status" value="1"/>
</dbReference>
<dbReference type="PANTHER" id="PTHR21666:SF263">
    <property type="entry name" value="MUREIN HYDROLASE ACTIVATOR NLPD"/>
    <property type="match status" value="1"/>
</dbReference>
<dbReference type="PATRIC" id="fig|1268236.3.peg.1997"/>
<feature type="region of interest" description="Disordered" evidence="2">
    <location>
        <begin position="134"/>
        <end position="156"/>
    </location>
</feature>
<protein>
    <submittedName>
        <fullName evidence="4">Lipoprotein NlpD</fullName>
    </submittedName>
</protein>
<dbReference type="SUPFAM" id="SSF51261">
    <property type="entry name" value="Duplicated hybrid motif"/>
    <property type="match status" value="1"/>
</dbReference>
<dbReference type="Pfam" id="PF01551">
    <property type="entry name" value="Peptidase_M23"/>
    <property type="match status" value="1"/>
</dbReference>
<evidence type="ECO:0000313" key="5">
    <source>
        <dbReference type="Proteomes" id="UP000013526"/>
    </source>
</evidence>
<dbReference type="CDD" id="cd00118">
    <property type="entry name" value="LysM"/>
    <property type="match status" value="1"/>
</dbReference>
<accession>R1H3N1</accession>
<dbReference type="InterPro" id="IPR036779">
    <property type="entry name" value="LysM_dom_sf"/>
</dbReference>
<gene>
    <name evidence="4" type="ORF">G113_10097</name>
</gene>
<dbReference type="Gene3D" id="3.10.350.10">
    <property type="entry name" value="LysM domain"/>
    <property type="match status" value="1"/>
</dbReference>
<evidence type="ECO:0000256" key="2">
    <source>
        <dbReference type="SAM" id="MobiDB-lite"/>
    </source>
</evidence>
<keyword evidence="5" id="KW-1185">Reference proteome</keyword>
<dbReference type="SMART" id="SM00257">
    <property type="entry name" value="LysM"/>
    <property type="match status" value="1"/>
</dbReference>
<dbReference type="GO" id="GO:0004222">
    <property type="term" value="F:metalloendopeptidase activity"/>
    <property type="evidence" value="ECO:0007669"/>
    <property type="project" value="TreeGrafter"/>
</dbReference>
<dbReference type="PROSITE" id="PS51782">
    <property type="entry name" value="LYSM"/>
    <property type="match status" value="1"/>
</dbReference>
<dbReference type="InterPro" id="IPR018392">
    <property type="entry name" value="LysM"/>
</dbReference>
<evidence type="ECO:0000313" key="4">
    <source>
        <dbReference type="EMBL" id="EOD55216.1"/>
    </source>
</evidence>
<dbReference type="Pfam" id="PF01476">
    <property type="entry name" value="LysM"/>
    <property type="match status" value="2"/>
</dbReference>
<sequence>MPSLASLNGIGAPYNIHPGQVIRLDGTDNRPVMVSSASSGSAARTYQVRRGDTLSSIGRQFGVANQTLAQRNNLSAPYNLNVGQTLNVGGSAAASGTTMAVASSRPTNTATTPVSSGTTSAFVTNKSVAQPASKAYAGTSVQNNNSVTQNNNNTSSSRLAWHWPAKGRIVEGFSVAEQGNKGIDIAGQKGQPVYAASGGKVVYAGSALRGYGKLVILKHDDDYLSAYAHNDALRVREGDVVKGGAVIADMGSTDAPDVRLHFEIRYRGKSINPMGYLPKR</sequence>
<dbReference type="AlphaFoldDB" id="R1H3N1"/>
<dbReference type="InterPro" id="IPR011055">
    <property type="entry name" value="Dup_hybrid_motif"/>
</dbReference>
<dbReference type="InterPro" id="IPR016047">
    <property type="entry name" value="M23ase_b-sheet_dom"/>
</dbReference>
<keyword evidence="4" id="KW-0449">Lipoprotein</keyword>
<dbReference type="Gene3D" id="2.70.70.10">
    <property type="entry name" value="Glucose Permease (Domain IIA)"/>
    <property type="match status" value="1"/>
</dbReference>
<proteinExistence type="inferred from homology"/>
<dbReference type="Proteomes" id="UP000013526">
    <property type="component" value="Unassembled WGS sequence"/>
</dbReference>
<name>R1H3N1_9GAMM</name>
<organism evidence="4 5">
    <name type="scientific">Aeromonas molluscorum 848</name>
    <dbReference type="NCBI Taxonomy" id="1268236"/>
    <lineage>
        <taxon>Bacteria</taxon>
        <taxon>Pseudomonadati</taxon>
        <taxon>Pseudomonadota</taxon>
        <taxon>Gammaproteobacteria</taxon>
        <taxon>Aeromonadales</taxon>
        <taxon>Aeromonadaceae</taxon>
        <taxon>Aeromonas</taxon>
    </lineage>
</organism>
<dbReference type="GO" id="GO:0032153">
    <property type="term" value="C:cell division site"/>
    <property type="evidence" value="ECO:0007669"/>
    <property type="project" value="TreeGrafter"/>
</dbReference>
<comment type="caution">
    <text evidence="4">The sequence shown here is derived from an EMBL/GenBank/DDBJ whole genome shotgun (WGS) entry which is preliminary data.</text>
</comment>
<comment type="similarity">
    <text evidence="1">Belongs to the E.coli NlpD/Haemophilus LppB family.</text>
</comment>
<feature type="compositionally biased region" description="Low complexity" evidence="2">
    <location>
        <begin position="139"/>
        <end position="156"/>
    </location>
</feature>
<feature type="domain" description="LysM" evidence="3">
    <location>
        <begin position="44"/>
        <end position="88"/>
    </location>
</feature>
<dbReference type="EMBL" id="AQGQ01000056">
    <property type="protein sequence ID" value="EOD55216.1"/>
    <property type="molecule type" value="Genomic_DNA"/>
</dbReference>
<evidence type="ECO:0000259" key="3">
    <source>
        <dbReference type="PROSITE" id="PS51782"/>
    </source>
</evidence>
<dbReference type="CDD" id="cd12797">
    <property type="entry name" value="M23_peptidase"/>
    <property type="match status" value="1"/>
</dbReference>